<name>I2B8V0_SHIBC</name>
<dbReference type="KEGG" id="ebt:EBL_c18600"/>
<evidence type="ECO:0000313" key="3">
    <source>
        <dbReference type="Proteomes" id="UP000001955"/>
    </source>
</evidence>
<protein>
    <submittedName>
        <fullName evidence="2">Uncharacterized protein</fullName>
    </submittedName>
</protein>
<dbReference type="RefSeq" id="WP_014715999.1">
    <property type="nucleotide sequence ID" value="NC_017910.1"/>
</dbReference>
<dbReference type="STRING" id="630626.EBL_c18600"/>
<dbReference type="eggNOG" id="ENOG502Z85I">
    <property type="taxonomic scope" value="Bacteria"/>
</dbReference>
<sequence>MQRKSVESIDYDGVKSTPLSKEDAVRQREDVHNKQQSPNLDWGAADTVVIGKQIGKTALISAGLGVCFQGGRIAVRRVWNRICGNENAPVVDDLREFIDTSLKTAGSAMLTVAVSGGLMVASKKGFLGTLLKNSPAGRIALLGSAVIDNSRNIYDLALGNISQEEALDRVVSTTAVTITGIVMAETGVSVGATIGTLLGPVGTFVGGMVGGIIGGMLGSTIAEKMYSAGKSVAKISVRAIKRAALAPYRMVSSIYNSLFS</sequence>
<keyword evidence="3" id="KW-1185">Reference proteome</keyword>
<dbReference type="OrthoDB" id="6830434at2"/>
<gene>
    <name evidence="2" type="ordered locus">EBL_c18600</name>
</gene>
<organism evidence="2 3">
    <name type="scientific">Shimwellia blattae (strain ATCC 29907 / DSM 4481 / JCM 1650 / NBRC 105725 / CDC 9005-74)</name>
    <name type="common">Escherichia blattae</name>
    <dbReference type="NCBI Taxonomy" id="630626"/>
    <lineage>
        <taxon>Bacteria</taxon>
        <taxon>Pseudomonadati</taxon>
        <taxon>Pseudomonadota</taxon>
        <taxon>Gammaproteobacteria</taxon>
        <taxon>Enterobacterales</taxon>
        <taxon>Enterobacteriaceae</taxon>
        <taxon>Shimwellia</taxon>
    </lineage>
</organism>
<dbReference type="AlphaFoldDB" id="I2B8V0"/>
<proteinExistence type="predicted"/>
<dbReference type="EMBL" id="CP001560">
    <property type="protein sequence ID" value="AFJ46954.1"/>
    <property type="molecule type" value="Genomic_DNA"/>
</dbReference>
<accession>I2B8V0</accession>
<feature type="region of interest" description="Disordered" evidence="1">
    <location>
        <begin position="1"/>
        <end position="38"/>
    </location>
</feature>
<feature type="compositionally biased region" description="Basic and acidic residues" evidence="1">
    <location>
        <begin position="20"/>
        <end position="33"/>
    </location>
</feature>
<evidence type="ECO:0000256" key="1">
    <source>
        <dbReference type="SAM" id="MobiDB-lite"/>
    </source>
</evidence>
<dbReference type="HOGENOM" id="CLU_1069179_0_0_6"/>
<dbReference type="Proteomes" id="UP000001955">
    <property type="component" value="Chromosome"/>
</dbReference>
<dbReference type="PATRIC" id="fig|630626.3.peg.1806"/>
<evidence type="ECO:0000313" key="2">
    <source>
        <dbReference type="EMBL" id="AFJ46954.1"/>
    </source>
</evidence>
<reference evidence="2 3" key="1">
    <citation type="journal article" date="2012" name="J. Bacteriol.">
        <title>Complete genome sequence of the B12-producing Shimwellia blattae strain DSM 4481, isolated from a cockroach.</title>
        <authorList>
            <person name="Brzuszkiewicz E."/>
            <person name="Waschkowitz T."/>
            <person name="Wiezer A."/>
            <person name="Daniel R."/>
        </authorList>
    </citation>
    <scope>NUCLEOTIDE SEQUENCE [LARGE SCALE GENOMIC DNA]</scope>
    <source>
        <strain evidence="3">ATCC 29907 / DSM 4481 / JCM 1650 / NBRC 105725 / CDC 9005-74</strain>
    </source>
</reference>